<feature type="transmembrane region" description="Helical" evidence="5">
    <location>
        <begin position="479"/>
        <end position="503"/>
    </location>
</feature>
<evidence type="ECO:0000256" key="1">
    <source>
        <dbReference type="ARBA" id="ARBA00004141"/>
    </source>
</evidence>
<feature type="transmembrane region" description="Helical" evidence="5">
    <location>
        <begin position="342"/>
        <end position="361"/>
    </location>
</feature>
<feature type="signal peptide" evidence="6">
    <location>
        <begin position="1"/>
        <end position="41"/>
    </location>
</feature>
<dbReference type="PANTHER" id="PTHR14255:SF3">
    <property type="entry name" value="SULFITE EXPORTER TAUE_SAFE FAMILY PROTEIN 5-RELATED"/>
    <property type="match status" value="1"/>
</dbReference>
<feature type="transmembrane region" description="Helical" evidence="5">
    <location>
        <begin position="112"/>
        <end position="135"/>
    </location>
</feature>
<organism evidence="7">
    <name type="scientific">Amphora coffeiformis</name>
    <dbReference type="NCBI Taxonomy" id="265554"/>
    <lineage>
        <taxon>Eukaryota</taxon>
        <taxon>Sar</taxon>
        <taxon>Stramenopiles</taxon>
        <taxon>Ochrophyta</taxon>
        <taxon>Bacillariophyta</taxon>
        <taxon>Bacillariophyceae</taxon>
        <taxon>Bacillariophycidae</taxon>
        <taxon>Thalassiophysales</taxon>
        <taxon>Catenulaceae</taxon>
        <taxon>Amphora</taxon>
    </lineage>
</organism>
<feature type="transmembrane region" description="Helical" evidence="5">
    <location>
        <begin position="221"/>
        <end position="240"/>
    </location>
</feature>
<dbReference type="GO" id="GO:0016020">
    <property type="term" value="C:membrane"/>
    <property type="evidence" value="ECO:0007669"/>
    <property type="project" value="UniProtKB-SubCell"/>
</dbReference>
<feature type="transmembrane region" description="Helical" evidence="5">
    <location>
        <begin position="246"/>
        <end position="264"/>
    </location>
</feature>
<sequence>MQVRFPQRHCRRPTQVMVLGTWLAVLLLLHIVSLVLPVAQASGDKCASSSSFYCPNCGGQEVSDCLDCDGYLSTDFSHEICFARKLFQPKNTDESDPDNHYHFLWHDLAGTIVWFCVAGVATACGVGGGGIYVPLGNLLLQFAPKPASGLSQASIFGASLGGILLNARFHHPIDKIRHDAPAPPQEEGQLGHQIEMSTAQEDAYTNAGGIFYTRPLINFDMALFLSPMEMAGAVLGVLIQKILPNWLYLLLAALVLGMTAKKTYAKYQSSAAKETKAREAANAAKEKTQEDAVLSESAVPLDRADVVTEETGSSRDSQHQGSLGLRIKYLEEDMVQFPRDKIIGLVVLWIGLFAITLMKGGKGVDSIVGITCEHTVYGLLIAIQFLWLLGFSVVFGYKAYKNQAKRVDVDYPFLPGDPVWDISSLKTYGAFTFFAGIVAGLIGIGGGMVLGPLMLIMGVDPRVSTATTATMIVLTSSSVAVMYVTSGLVPWSYAVFFFGICLLGAYVGKSKIDGYVKKTGKASLLILILAIIIAVATVGCLVIMVTKLSGQDWCFDGFNDYCDKPKDEESCIVDRLLSGYSTDGFPFVYEK</sequence>
<dbReference type="EMBL" id="HBIM01024247">
    <property type="protein sequence ID" value="CAE0421319.1"/>
    <property type="molecule type" value="Transcribed_RNA"/>
</dbReference>
<feature type="transmembrane region" description="Helical" evidence="5">
    <location>
        <begin position="376"/>
        <end position="397"/>
    </location>
</feature>
<reference evidence="7" key="1">
    <citation type="submission" date="2021-01" db="EMBL/GenBank/DDBJ databases">
        <authorList>
            <person name="Corre E."/>
            <person name="Pelletier E."/>
            <person name="Niang G."/>
            <person name="Scheremetjew M."/>
            <person name="Finn R."/>
            <person name="Kale V."/>
            <person name="Holt S."/>
            <person name="Cochrane G."/>
            <person name="Meng A."/>
            <person name="Brown T."/>
            <person name="Cohen L."/>
        </authorList>
    </citation>
    <scope>NUCLEOTIDE SEQUENCE</scope>
    <source>
        <strain evidence="7">CCMP127</strain>
    </source>
</reference>
<evidence type="ECO:0000256" key="2">
    <source>
        <dbReference type="ARBA" id="ARBA00022692"/>
    </source>
</evidence>
<evidence type="ECO:0008006" key="8">
    <source>
        <dbReference type="Google" id="ProtNLM"/>
    </source>
</evidence>
<dbReference type="GO" id="GO:0031464">
    <property type="term" value="C:Cul4A-RING E3 ubiquitin ligase complex"/>
    <property type="evidence" value="ECO:0007669"/>
    <property type="project" value="TreeGrafter"/>
</dbReference>
<keyword evidence="6" id="KW-0732">Signal</keyword>
<keyword evidence="4 5" id="KW-0472">Membrane</keyword>
<feature type="transmembrane region" description="Helical" evidence="5">
    <location>
        <begin position="524"/>
        <end position="545"/>
    </location>
</feature>
<dbReference type="Pfam" id="PF01925">
    <property type="entry name" value="TauE"/>
    <property type="match status" value="1"/>
</dbReference>
<evidence type="ECO:0000256" key="6">
    <source>
        <dbReference type="SAM" id="SignalP"/>
    </source>
</evidence>
<keyword evidence="3 5" id="KW-1133">Transmembrane helix</keyword>
<dbReference type="AlphaFoldDB" id="A0A7S3LJ50"/>
<feature type="transmembrane region" description="Helical" evidence="5">
    <location>
        <begin position="433"/>
        <end position="459"/>
    </location>
</feature>
<protein>
    <recommendedName>
        <fullName evidence="8">Membrane transporter protein</fullName>
    </recommendedName>
</protein>
<gene>
    <name evidence="7" type="ORF">ACOF00016_LOCUS17961</name>
</gene>
<comment type="subcellular location">
    <subcellularLocation>
        <location evidence="1">Membrane</location>
        <topology evidence="1">Multi-pass membrane protein</topology>
    </subcellularLocation>
</comment>
<keyword evidence="2 5" id="KW-0812">Transmembrane</keyword>
<evidence type="ECO:0000256" key="3">
    <source>
        <dbReference type="ARBA" id="ARBA00022989"/>
    </source>
</evidence>
<dbReference type="InterPro" id="IPR002781">
    <property type="entry name" value="TM_pro_TauE-like"/>
</dbReference>
<dbReference type="PANTHER" id="PTHR14255">
    <property type="entry name" value="CEREBLON"/>
    <property type="match status" value="1"/>
</dbReference>
<dbReference type="GO" id="GO:0016567">
    <property type="term" value="P:protein ubiquitination"/>
    <property type="evidence" value="ECO:0007669"/>
    <property type="project" value="TreeGrafter"/>
</dbReference>
<name>A0A7S3LJ50_9STRA</name>
<evidence type="ECO:0000256" key="4">
    <source>
        <dbReference type="ARBA" id="ARBA00023136"/>
    </source>
</evidence>
<feature type="chain" id="PRO_5031127808" description="Membrane transporter protein" evidence="6">
    <location>
        <begin position="42"/>
        <end position="591"/>
    </location>
</feature>
<accession>A0A7S3LJ50</accession>
<evidence type="ECO:0000313" key="7">
    <source>
        <dbReference type="EMBL" id="CAE0421319.1"/>
    </source>
</evidence>
<proteinExistence type="predicted"/>
<evidence type="ECO:0000256" key="5">
    <source>
        <dbReference type="SAM" id="Phobius"/>
    </source>
</evidence>